<accession>A0A6P7TZ65</accession>
<dbReference type="InterPro" id="IPR043502">
    <property type="entry name" value="DNA/RNA_pol_sf"/>
</dbReference>
<proteinExistence type="predicted"/>
<dbReference type="Proteomes" id="UP000515154">
    <property type="component" value="Unplaced"/>
</dbReference>
<organism evidence="2 4">
    <name type="scientific">Octopus sinensis</name>
    <name type="common">East Asian common octopus</name>
    <dbReference type="NCBI Taxonomy" id="2607531"/>
    <lineage>
        <taxon>Eukaryota</taxon>
        <taxon>Metazoa</taxon>
        <taxon>Spiralia</taxon>
        <taxon>Lophotrochozoa</taxon>
        <taxon>Mollusca</taxon>
        <taxon>Cephalopoda</taxon>
        <taxon>Coleoidea</taxon>
        <taxon>Octopodiformes</taxon>
        <taxon>Octopoda</taxon>
        <taxon>Incirrata</taxon>
        <taxon>Octopodidae</taxon>
        <taxon>Octopus</taxon>
    </lineage>
</organism>
<name>A0A6P7TZ65_9MOLL</name>
<evidence type="ECO:0000313" key="3">
    <source>
        <dbReference type="RefSeq" id="XP_029654314.1"/>
    </source>
</evidence>
<feature type="domain" description="Reverse transcriptase" evidence="1">
    <location>
        <begin position="241"/>
        <end position="510"/>
    </location>
</feature>
<dbReference type="Pfam" id="PF00078">
    <property type="entry name" value="RVT_1"/>
    <property type="match status" value="1"/>
</dbReference>
<reference evidence="3 4" key="1">
    <citation type="submission" date="2025-08" db="UniProtKB">
        <authorList>
            <consortium name="RefSeq"/>
        </authorList>
    </citation>
    <scope>IDENTIFICATION</scope>
</reference>
<dbReference type="AlphaFoldDB" id="A0A6P7TZ65"/>
<dbReference type="PANTHER" id="PTHR35450">
    <property type="entry name" value="REVERSE TRANSCRIPTASE DOMAIN-CONTAINING PROTEIN"/>
    <property type="match status" value="1"/>
</dbReference>
<dbReference type="InterPro" id="IPR000477">
    <property type="entry name" value="RT_dom"/>
</dbReference>
<dbReference type="PANTHER" id="PTHR35450:SF2">
    <property type="entry name" value="REVERSE TRANSCRIPTASE DOMAIN-CONTAINING PROTEIN"/>
    <property type="match status" value="1"/>
</dbReference>
<protein>
    <submittedName>
        <fullName evidence="3">Uncharacterized protein LOC115227702</fullName>
    </submittedName>
    <submittedName>
        <fullName evidence="4">Uncharacterized protein LOC115228025</fullName>
    </submittedName>
</protein>
<evidence type="ECO:0000259" key="1">
    <source>
        <dbReference type="PROSITE" id="PS50878"/>
    </source>
</evidence>
<dbReference type="KEGG" id="osn:115227702"/>
<dbReference type="SUPFAM" id="SSF56672">
    <property type="entry name" value="DNA/RNA polymerases"/>
    <property type="match status" value="1"/>
</dbReference>
<sequence>MEILNGINAAIREYIDSLPIVDINVITDIIYAGQCTYENLTKRDSIKSNWEDNMKGKLTKLKEQLEQIRMASQMKGKNQFDEDTRNTFCAYGFKKSKKGEFERVISVVCDQIKIIEKKLRIYESRKGFRKANWCFELNRRRFYRNISGDNKKGMINFDEDECLSFWTSILDKVERREKNFLGSKKVTGSENSYANFTEEAIIDTIKMLPNWKASGCDGVYNFFIKNFTSIHEHPCAEIQKIINDEYLPEEWFYTGVTYLIPKVDVCNSPKDLRLITCMLNLYKLLTKCVNRKLSEYVDSYDLITENQLGTRRMCQGAKEQAIVIQCLNQKNGNNLCSTWIDVKKAFDSVDHEFLGQVLQNSGLPFWIIRFINNLITKWKIRLNLNNNTLGEIKIKRGILQGDSLSPQIFGLLMDPLSRLLNGKFPKITMGTPGNGEPTYANNHLLFIDDIKLFSHHSDSMVMMMEEVDLFFDAAGLERNFEKSATNVKLLSGKARFLDGLDGYQYLGVLEDKNSNVLKEEIMNKINKEVSTSIENLTKTDLNSVNLFKGINEYALSLYNYYIGLTDVEPGEFEQIDKNIRRILMDRRIHFQHTNKERLYLPRNKFGRGLESVSNKAERMLLQFYNDLEHKTNYCLRREGILRVINSKKTHMATIVEFISRKYNIEIAKDLTMSTLMKIQHEYLLKEIEKKQIHSILFKCLKDTEVNVCESSGWLVNGNHSPMTEGRLCLLQDRNMFFDNGENKCTHCNSARKTVDHLATMCGRMLNSSYLRRHNEVVRCIHLHLCRKYGIRKTKRLKTHSVQSVVSNEFVEIRVDTTISTDTAVANNKPDIFVHDKVRNTITLIEVGVTSQNCLKQVEVEKFHKYDLLANELEAIHHAKVKVIIPVIMTWDGIVSRFFKGHLDVLKLEERVRAYIQTVVLRKTLESMQAEERHGISIPSEEKAETECQPRAASECGVCFDENTPIRSLDYGPKKRRLS</sequence>
<gene>
    <name evidence="4" type="primary">LOC115228025</name>
    <name evidence="3" type="synonym">LOC115227702</name>
</gene>
<evidence type="ECO:0000313" key="2">
    <source>
        <dbReference type="Proteomes" id="UP000515154"/>
    </source>
</evidence>
<dbReference type="RefSeq" id="XP_029654314.1">
    <property type="nucleotide sequence ID" value="XM_029798454.1"/>
</dbReference>
<dbReference type="KEGG" id="osn:115228025"/>
<dbReference type="RefSeq" id="XP_029654557.1">
    <property type="nucleotide sequence ID" value="XM_029798697.1"/>
</dbReference>
<keyword evidence="2" id="KW-1185">Reference proteome</keyword>
<evidence type="ECO:0000313" key="4">
    <source>
        <dbReference type="RefSeq" id="XP_029654557.1"/>
    </source>
</evidence>
<dbReference type="CDD" id="cd01650">
    <property type="entry name" value="RT_nLTR_like"/>
    <property type="match status" value="1"/>
</dbReference>
<dbReference type="PROSITE" id="PS50878">
    <property type="entry name" value="RT_POL"/>
    <property type="match status" value="1"/>
</dbReference>